<reference evidence="2" key="1">
    <citation type="thesis" date="2020" institute="Technische Universitat Dresden" country="Dresden, Germany">
        <title>The Agarolytic System of Microbulbifer elongatus PORT2, Isolated from Batu Karas, Pangandaran West Java Indonesia.</title>
        <authorList>
            <person name="Anggraeni S.R."/>
        </authorList>
    </citation>
    <scope>NUCLEOTIDE SEQUENCE</scope>
    <source>
        <strain evidence="2">PORT2</strain>
    </source>
</reference>
<proteinExistence type="predicted"/>
<gene>
    <name evidence="2" type="ORF">HXX02_13500</name>
</gene>
<dbReference type="RefSeq" id="WP_255875396.1">
    <property type="nucleotide sequence ID" value="NZ_JACASI010000034.1"/>
</dbReference>
<organism evidence="2 3">
    <name type="scientific">Microbulbifer elongatus</name>
    <dbReference type="NCBI Taxonomy" id="86173"/>
    <lineage>
        <taxon>Bacteria</taxon>
        <taxon>Pseudomonadati</taxon>
        <taxon>Pseudomonadota</taxon>
        <taxon>Gammaproteobacteria</taxon>
        <taxon>Cellvibrionales</taxon>
        <taxon>Microbulbiferaceae</taxon>
        <taxon>Microbulbifer</taxon>
    </lineage>
</organism>
<feature type="region of interest" description="Disordered" evidence="1">
    <location>
        <begin position="1"/>
        <end position="26"/>
    </location>
</feature>
<dbReference type="EMBL" id="JACASI010000034">
    <property type="protein sequence ID" value="MCQ3830460.1"/>
    <property type="molecule type" value="Genomic_DNA"/>
</dbReference>
<evidence type="ECO:0000313" key="3">
    <source>
        <dbReference type="Proteomes" id="UP001205566"/>
    </source>
</evidence>
<sequence>MSGAIDGGQWGWGAGKEPDLTGDQQNVNAGYSAVRDHESSLLNAASEAVNFVPTENNGLTGPPADVYGQDLGTKSDEEDWCSLSELSEQSQVDVSAELDEWRRGLGYDAIGTQNRPNSMNYQDYNLSTLRSLAGQGDFYAIYQLLERPEVTQEERKSLAHEALVYGATTTIAQYAAAPNPELSRLIKAGKPEAAKQLLIEELAWGEYAAIRGDYTVFGTTVRSYQNRLKLFGDAVRLSNEDLKTISAMAHENVESINAERTARGLGELSLSPPKSAKKMFERKVGSILSGGYDLNYGRQFLQANSCVERHLEFFTRLKKSGEAGG</sequence>
<protein>
    <submittedName>
        <fullName evidence="2">Uncharacterized protein</fullName>
    </submittedName>
</protein>
<keyword evidence="3" id="KW-1185">Reference proteome</keyword>
<evidence type="ECO:0000256" key="1">
    <source>
        <dbReference type="SAM" id="MobiDB-lite"/>
    </source>
</evidence>
<comment type="caution">
    <text evidence="2">The sequence shown here is derived from an EMBL/GenBank/DDBJ whole genome shotgun (WGS) entry which is preliminary data.</text>
</comment>
<evidence type="ECO:0000313" key="2">
    <source>
        <dbReference type="EMBL" id="MCQ3830460.1"/>
    </source>
</evidence>
<feature type="compositionally biased region" description="Gly residues" evidence="1">
    <location>
        <begin position="1"/>
        <end position="14"/>
    </location>
</feature>
<name>A0ABT1P2W9_9GAMM</name>
<dbReference type="Proteomes" id="UP001205566">
    <property type="component" value="Unassembled WGS sequence"/>
</dbReference>
<accession>A0ABT1P2W9</accession>